<feature type="binding site" evidence="23">
    <location>
        <position position="1139"/>
    </location>
    <ligand>
        <name>Mg(2+)</name>
        <dbReference type="ChEBI" id="CHEBI:18420"/>
    </ligand>
</feature>
<dbReference type="CDD" id="cd00192">
    <property type="entry name" value="PTKc"/>
    <property type="match status" value="1"/>
</dbReference>
<dbReference type="InterPro" id="IPR000719">
    <property type="entry name" value="Prot_kinase_dom"/>
</dbReference>
<keyword evidence="17" id="KW-0325">Glycoprotein</keyword>
<reference evidence="29" key="1">
    <citation type="submission" date="2022-11" db="UniProtKB">
        <authorList>
            <consortium name="EnsemblMetazoa"/>
        </authorList>
    </citation>
    <scope>IDENTIFICATION</scope>
</reference>
<dbReference type="PROSITE" id="PS50835">
    <property type="entry name" value="IG_LIKE"/>
    <property type="match status" value="6"/>
</dbReference>
<evidence type="ECO:0000256" key="16">
    <source>
        <dbReference type="ARBA" id="ARBA00023170"/>
    </source>
</evidence>
<protein>
    <recommendedName>
        <fullName evidence="3">receptor protein-tyrosine kinase</fullName>
        <ecNumber evidence="3">2.7.10.1</ecNumber>
    </recommendedName>
</protein>
<evidence type="ECO:0000256" key="5">
    <source>
        <dbReference type="ARBA" id="ARBA00022679"/>
    </source>
</evidence>
<evidence type="ECO:0000256" key="9">
    <source>
        <dbReference type="ARBA" id="ARBA00022741"/>
    </source>
</evidence>
<dbReference type="Pfam" id="PF00041">
    <property type="entry name" value="fn3"/>
    <property type="match status" value="1"/>
</dbReference>
<feature type="binding site" evidence="22">
    <location>
        <position position="1138"/>
    </location>
    <ligand>
        <name>ATP</name>
        <dbReference type="ChEBI" id="CHEBI:30616"/>
    </ligand>
</feature>
<dbReference type="PRINTS" id="PR00109">
    <property type="entry name" value="TYRKINASE"/>
</dbReference>
<feature type="domain" description="Ig-like" evidence="27">
    <location>
        <begin position="376"/>
        <end position="459"/>
    </location>
</feature>
<dbReference type="PROSITE" id="PS50853">
    <property type="entry name" value="FN3"/>
    <property type="match status" value="1"/>
</dbReference>
<dbReference type="GO" id="GO:0043235">
    <property type="term" value="C:receptor complex"/>
    <property type="evidence" value="ECO:0007669"/>
    <property type="project" value="TreeGrafter"/>
</dbReference>
<keyword evidence="16" id="KW-0675">Receptor</keyword>
<dbReference type="RefSeq" id="XP_038065703.1">
    <property type="nucleotide sequence ID" value="XM_038209775.1"/>
</dbReference>
<dbReference type="GO" id="GO:0007169">
    <property type="term" value="P:cell surface receptor protein tyrosine kinase signaling pathway"/>
    <property type="evidence" value="ECO:0007669"/>
    <property type="project" value="TreeGrafter"/>
</dbReference>
<keyword evidence="10" id="KW-0418">Kinase</keyword>
<comment type="function">
    <text evidence="20">Receptor for basic fibroblast growth factor.</text>
</comment>
<dbReference type="InterPro" id="IPR017441">
    <property type="entry name" value="Protein_kinase_ATP_BS"/>
</dbReference>
<dbReference type="GO" id="GO:0005524">
    <property type="term" value="F:ATP binding"/>
    <property type="evidence" value="ECO:0007669"/>
    <property type="project" value="UniProtKB-UniRule"/>
</dbReference>
<dbReference type="PANTHER" id="PTHR24416:SF621">
    <property type="entry name" value="TYROSINE KINASE RECEPTOR CAD96CA"/>
    <property type="match status" value="1"/>
</dbReference>
<evidence type="ECO:0000256" key="1">
    <source>
        <dbReference type="ARBA" id="ARBA00004479"/>
    </source>
</evidence>
<evidence type="ECO:0000259" key="28">
    <source>
        <dbReference type="PROSITE" id="PS50853"/>
    </source>
</evidence>
<keyword evidence="7" id="KW-0732">Signal</keyword>
<evidence type="ECO:0000256" key="18">
    <source>
        <dbReference type="ARBA" id="ARBA00023319"/>
    </source>
</evidence>
<feature type="domain" description="Ig-like" evidence="27">
    <location>
        <begin position="55"/>
        <end position="156"/>
    </location>
</feature>
<feature type="binding site" evidence="23">
    <location>
        <position position="1152"/>
    </location>
    <ligand>
        <name>Mg(2+)</name>
        <dbReference type="ChEBI" id="CHEBI:18420"/>
    </ligand>
</feature>
<dbReference type="SMART" id="SM00060">
    <property type="entry name" value="FN3"/>
    <property type="match status" value="1"/>
</dbReference>
<keyword evidence="18" id="KW-0393">Immunoglobulin domain</keyword>
<organism evidence="29 30">
    <name type="scientific">Patiria miniata</name>
    <name type="common">Bat star</name>
    <name type="synonym">Asterina miniata</name>
    <dbReference type="NCBI Taxonomy" id="46514"/>
    <lineage>
        <taxon>Eukaryota</taxon>
        <taxon>Metazoa</taxon>
        <taxon>Echinodermata</taxon>
        <taxon>Eleutherozoa</taxon>
        <taxon>Asterozoa</taxon>
        <taxon>Asteroidea</taxon>
        <taxon>Valvatacea</taxon>
        <taxon>Valvatida</taxon>
        <taxon>Asterinidae</taxon>
        <taxon>Patiria</taxon>
    </lineage>
</organism>
<evidence type="ECO:0000313" key="29">
    <source>
        <dbReference type="EnsemblMetazoa" id="XP_038065703.1"/>
    </source>
</evidence>
<dbReference type="SMART" id="SM00219">
    <property type="entry name" value="TyrKc"/>
    <property type="match status" value="1"/>
</dbReference>
<dbReference type="GO" id="GO:0004714">
    <property type="term" value="F:transmembrane receptor protein tyrosine kinase activity"/>
    <property type="evidence" value="ECO:0007669"/>
    <property type="project" value="UniProtKB-EC"/>
</dbReference>
<dbReference type="SUPFAM" id="SSF49265">
    <property type="entry name" value="Fibronectin type III"/>
    <property type="match status" value="1"/>
</dbReference>
<dbReference type="InterPro" id="IPR013783">
    <property type="entry name" value="Ig-like_fold"/>
</dbReference>
<feature type="domain" description="Fibronectin type-III" evidence="28">
    <location>
        <begin position="692"/>
        <end position="790"/>
    </location>
</feature>
<feature type="domain" description="Ig-like" evidence="27">
    <location>
        <begin position="481"/>
        <end position="569"/>
    </location>
</feature>
<dbReference type="PROSITE" id="PS00109">
    <property type="entry name" value="PROTEIN_KINASE_TYR"/>
    <property type="match status" value="1"/>
</dbReference>
<sequence>MNSSRYQFDKAAPGFPLTIKSVNFQDRGVYWCSTLSDGESGYVHANKEMRVRVFPKSITLSDSTGSYPSSGGTSYLIEGVDRQFTCEVPDINPGASFTWSRVDGSLTEGNTVNNTNADRLTTSTSLVTLSPRWSHHGEMLRCQASNKGGHAGISISILLDVTVLPSVSSMSLSDASGAVSGAVVLDQGTLHSFLCTVHGSRPGARIEWYLNDVMKRAVNPSPTGTDELVNTTDTWSLRPTRAHHRQELKCVASTTESQQPYPSLRVTLMVYGPPDVPDVTAATSMIENESVLLTCTADMGYPDDWSLDWTTGGRVISIATMSSQSGDRYRFTSELLFTPSREENGNTVITCTTSRVSLTQGPVGSLGPIDVQFCTRNVSVTQSPSEATEGNRVSLICTSESSNPAATLTWSKGNVLLTTPTDQPNAPGDNGGRVTTVIYTSDVLNKNNNGDVYTCCATNPTISSCAEDLCDMYILGVGYAPEFTSVTRSSDTPVTEGGNITLTCSVDANPRPSDITWKKRDSSEAFSSVYNDVTSTLTLSNIRREQAGYYMCRANNGVPTSNPSDDVVSDPITAVVHYEANITNKADSVIGAKPGGVAVLTCIVRANPAPTVSWHDPDDTRISPDSGSNKYSIHTATTAGDQVYGFTVTSTLTIRGIDPLVDYGVYTVNSSNGIGVQDSLQINVTTPRIPNKPTSLGLTDRTAESLTVNWTAGHDGGEEQSFLVSYFNTTDSESVVTWSEPVRSSDGQRRYTYAVTSLRPYTEYKIRVYAENVVGRNPDFGNVVGYTLPKPPTNYVFFKKAGTVQVIGLRNEGACIQLEVRYDPSNPWINCGECMTTDMTVVLSVRCPQPRSRRRRGAGAVEVRARLCYGDLCSEPVVVEQVQVAAPPESTESIIFIGPVIGAVSGLAVLVLVIALVVRVRKVQSYAAVSERNRSTTREGSWRFKSSEHPDTGATNRYMTELDTVRGVSQEQGVATYTNVPTRHTAFPRDQLQFVKELGHGAFGLVMLAKATGINKKSEVTEVAVKTLKQGAGALEKKDMLRELELMKKLPDHPNVVKLLGFCIDKDPVYIIVEYLSRGNLKSFLEDSRSKSGRVYTNLYGESKTLTATDLMMFAKDAADGMKFISSQKCIHRDLAARNVLVAEDMTCKVSDFGLARDVMNIRVYERESKGPCPIRWMAIESILDDVYTTESDVWSYGVLLWEIVTLGARPYPGMSAKILFKELQKGFRMPKPKHCQDELYELMLGCWDEDPESRPTFKMISKELDNLISEGKDYIAIDDIQDTIYEVTMSGGTIERL</sequence>
<comment type="subcellular location">
    <subcellularLocation>
        <location evidence="1">Membrane</location>
        <topology evidence="1">Single-pass type I membrane protein</topology>
    </subcellularLocation>
</comment>
<dbReference type="SUPFAM" id="SSF48726">
    <property type="entry name" value="Immunoglobulin"/>
    <property type="match status" value="6"/>
</dbReference>
<evidence type="ECO:0000256" key="15">
    <source>
        <dbReference type="ARBA" id="ARBA00023157"/>
    </source>
</evidence>
<evidence type="ECO:0000256" key="2">
    <source>
        <dbReference type="ARBA" id="ARBA00006692"/>
    </source>
</evidence>
<proteinExistence type="inferred from homology"/>
<feature type="active site" description="Proton acceptor" evidence="21">
    <location>
        <position position="1134"/>
    </location>
</feature>
<dbReference type="GO" id="GO:0005886">
    <property type="term" value="C:plasma membrane"/>
    <property type="evidence" value="ECO:0007669"/>
    <property type="project" value="TreeGrafter"/>
</dbReference>
<dbReference type="Proteomes" id="UP000887568">
    <property type="component" value="Unplaced"/>
</dbReference>
<keyword evidence="4" id="KW-0597">Phosphoprotein</keyword>
<evidence type="ECO:0000256" key="4">
    <source>
        <dbReference type="ARBA" id="ARBA00022553"/>
    </source>
</evidence>
<evidence type="ECO:0000256" key="12">
    <source>
        <dbReference type="ARBA" id="ARBA00022989"/>
    </source>
</evidence>
<dbReference type="InterPro" id="IPR011009">
    <property type="entry name" value="Kinase-like_dom_sf"/>
</dbReference>
<evidence type="ECO:0000256" key="23">
    <source>
        <dbReference type="PIRSR" id="PIRSR000615-3"/>
    </source>
</evidence>
<dbReference type="SMART" id="SM00408">
    <property type="entry name" value="IGc2"/>
    <property type="match status" value="3"/>
</dbReference>
<evidence type="ECO:0000256" key="22">
    <source>
        <dbReference type="PIRSR" id="PIRSR000615-2"/>
    </source>
</evidence>
<dbReference type="FunFam" id="1.10.510.10:FF:000190">
    <property type="entry name" value="Proto-oncogene tyrosine-protein kinase receptor Ret"/>
    <property type="match status" value="1"/>
</dbReference>
<keyword evidence="14" id="KW-0829">Tyrosine-protein kinase</keyword>
<keyword evidence="9 22" id="KW-0547">Nucleotide-binding</keyword>
<evidence type="ECO:0000256" key="25">
    <source>
        <dbReference type="SAM" id="Phobius"/>
    </source>
</evidence>
<evidence type="ECO:0000259" key="27">
    <source>
        <dbReference type="PROSITE" id="PS50835"/>
    </source>
</evidence>
<dbReference type="PROSITE" id="PS00107">
    <property type="entry name" value="PROTEIN_KINASE_ATP"/>
    <property type="match status" value="1"/>
</dbReference>
<dbReference type="GeneID" id="119735836"/>
<dbReference type="EnsemblMetazoa" id="XM_038209775.1">
    <property type="protein sequence ID" value="XP_038065703.1"/>
    <property type="gene ID" value="LOC119735836"/>
</dbReference>
<dbReference type="CDD" id="cd00063">
    <property type="entry name" value="FN3"/>
    <property type="match status" value="1"/>
</dbReference>
<keyword evidence="5" id="KW-0808">Transferase</keyword>
<feature type="binding site" evidence="22 24">
    <location>
        <position position="1026"/>
    </location>
    <ligand>
        <name>ATP</name>
        <dbReference type="ChEBI" id="CHEBI:30616"/>
    </ligand>
</feature>
<dbReference type="InterPro" id="IPR050122">
    <property type="entry name" value="RTK"/>
</dbReference>
<dbReference type="InterPro" id="IPR013162">
    <property type="entry name" value="CD80_C2-set"/>
</dbReference>
<keyword evidence="12 25" id="KW-1133">Transmembrane helix</keyword>
<dbReference type="InterPro" id="IPR007110">
    <property type="entry name" value="Ig-like_dom"/>
</dbReference>
<evidence type="ECO:0000256" key="14">
    <source>
        <dbReference type="ARBA" id="ARBA00023137"/>
    </source>
</evidence>
<dbReference type="EC" id="2.7.10.1" evidence="3"/>
<dbReference type="InterPro" id="IPR003961">
    <property type="entry name" value="FN3_dom"/>
</dbReference>
<dbReference type="Gene3D" id="3.30.200.20">
    <property type="entry name" value="Phosphorylase Kinase, domain 1"/>
    <property type="match status" value="1"/>
</dbReference>
<dbReference type="OMA" id="HANKEMR"/>
<dbReference type="FunFam" id="3.30.200.20:FF:000593">
    <property type="entry name" value="Predicted protein"/>
    <property type="match status" value="1"/>
</dbReference>
<feature type="domain" description="Protein kinase" evidence="26">
    <location>
        <begin position="992"/>
        <end position="1269"/>
    </location>
</feature>
<evidence type="ECO:0000256" key="17">
    <source>
        <dbReference type="ARBA" id="ARBA00023180"/>
    </source>
</evidence>
<keyword evidence="23" id="KW-0479">Metal-binding</keyword>
<feature type="domain" description="Ig-like" evidence="27">
    <location>
        <begin position="274"/>
        <end position="354"/>
    </location>
</feature>
<comment type="catalytic activity">
    <reaction evidence="19">
        <text>L-tyrosyl-[protein] + ATP = O-phospho-L-tyrosyl-[protein] + ADP + H(+)</text>
        <dbReference type="Rhea" id="RHEA:10596"/>
        <dbReference type="Rhea" id="RHEA-COMP:10136"/>
        <dbReference type="Rhea" id="RHEA-COMP:20101"/>
        <dbReference type="ChEBI" id="CHEBI:15378"/>
        <dbReference type="ChEBI" id="CHEBI:30616"/>
        <dbReference type="ChEBI" id="CHEBI:46858"/>
        <dbReference type="ChEBI" id="CHEBI:61978"/>
        <dbReference type="ChEBI" id="CHEBI:456216"/>
        <dbReference type="EC" id="2.7.10.1"/>
    </reaction>
</comment>
<evidence type="ECO:0000256" key="11">
    <source>
        <dbReference type="ARBA" id="ARBA00022840"/>
    </source>
</evidence>
<dbReference type="InterPro" id="IPR003599">
    <property type="entry name" value="Ig_sub"/>
</dbReference>
<evidence type="ECO:0000313" key="30">
    <source>
        <dbReference type="Proteomes" id="UP000887568"/>
    </source>
</evidence>
<feature type="binding site" evidence="22">
    <location>
        <begin position="999"/>
        <end position="1006"/>
    </location>
    <ligand>
        <name>ATP</name>
        <dbReference type="ChEBI" id="CHEBI:30616"/>
    </ligand>
</feature>
<dbReference type="Pfam" id="PF08205">
    <property type="entry name" value="C2-set_2"/>
    <property type="match status" value="3"/>
</dbReference>
<dbReference type="Gene3D" id="2.60.40.10">
    <property type="entry name" value="Immunoglobulins"/>
    <property type="match status" value="7"/>
</dbReference>
<evidence type="ECO:0000256" key="3">
    <source>
        <dbReference type="ARBA" id="ARBA00011902"/>
    </source>
</evidence>
<dbReference type="PANTHER" id="PTHR24416">
    <property type="entry name" value="TYROSINE-PROTEIN KINASE RECEPTOR"/>
    <property type="match status" value="1"/>
</dbReference>
<dbReference type="InterPro" id="IPR020635">
    <property type="entry name" value="Tyr_kinase_cat_dom"/>
</dbReference>
<evidence type="ECO:0000256" key="8">
    <source>
        <dbReference type="ARBA" id="ARBA00022737"/>
    </source>
</evidence>
<dbReference type="PROSITE" id="PS50011">
    <property type="entry name" value="PROTEIN_KINASE_DOM"/>
    <property type="match status" value="1"/>
</dbReference>
<dbReference type="Pfam" id="PF13927">
    <property type="entry name" value="Ig_3"/>
    <property type="match status" value="2"/>
</dbReference>
<evidence type="ECO:0000256" key="24">
    <source>
        <dbReference type="PROSITE-ProRule" id="PRU10141"/>
    </source>
</evidence>
<evidence type="ECO:0000256" key="13">
    <source>
        <dbReference type="ARBA" id="ARBA00023136"/>
    </source>
</evidence>
<keyword evidence="6 25" id="KW-0812">Transmembrane</keyword>
<keyword evidence="23" id="KW-0460">Magnesium</keyword>
<evidence type="ECO:0000256" key="6">
    <source>
        <dbReference type="ARBA" id="ARBA00022692"/>
    </source>
</evidence>
<dbReference type="SUPFAM" id="SSF56112">
    <property type="entry name" value="Protein kinase-like (PK-like)"/>
    <property type="match status" value="1"/>
</dbReference>
<evidence type="ECO:0000256" key="19">
    <source>
        <dbReference type="ARBA" id="ARBA00051243"/>
    </source>
</evidence>
<feature type="domain" description="Ig-like" evidence="27">
    <location>
        <begin position="571"/>
        <end position="685"/>
    </location>
</feature>
<evidence type="ECO:0000256" key="20">
    <source>
        <dbReference type="ARBA" id="ARBA00056965"/>
    </source>
</evidence>
<evidence type="ECO:0000256" key="7">
    <source>
        <dbReference type="ARBA" id="ARBA00022729"/>
    </source>
</evidence>
<name>A0A914APZ3_PATMI</name>
<evidence type="ECO:0000256" key="21">
    <source>
        <dbReference type="PIRSR" id="PIRSR000615-1"/>
    </source>
</evidence>
<dbReference type="PIRSF" id="PIRSF000615">
    <property type="entry name" value="TyrPK_CSF1-R"/>
    <property type="match status" value="1"/>
</dbReference>
<dbReference type="GO" id="GO:0046872">
    <property type="term" value="F:metal ion binding"/>
    <property type="evidence" value="ECO:0007669"/>
    <property type="project" value="UniProtKB-KW"/>
</dbReference>
<feature type="transmembrane region" description="Helical" evidence="25">
    <location>
        <begin position="894"/>
        <end position="918"/>
    </location>
</feature>
<dbReference type="InterPro" id="IPR036179">
    <property type="entry name" value="Ig-like_dom_sf"/>
</dbReference>
<feature type="domain" description="Ig-like" evidence="27">
    <location>
        <begin position="165"/>
        <end position="267"/>
    </location>
</feature>
<accession>A0A914APZ3</accession>
<dbReference type="InterPro" id="IPR003598">
    <property type="entry name" value="Ig_sub2"/>
</dbReference>
<keyword evidence="13 25" id="KW-0472">Membrane</keyword>
<evidence type="ECO:0000259" key="26">
    <source>
        <dbReference type="PROSITE" id="PS50011"/>
    </source>
</evidence>
<dbReference type="Gene3D" id="1.10.510.10">
    <property type="entry name" value="Transferase(Phosphotransferase) domain 1"/>
    <property type="match status" value="1"/>
</dbReference>
<dbReference type="Pfam" id="PF07714">
    <property type="entry name" value="PK_Tyr_Ser-Thr"/>
    <property type="match status" value="1"/>
</dbReference>
<dbReference type="SMART" id="SM00409">
    <property type="entry name" value="IG"/>
    <property type="match status" value="6"/>
</dbReference>
<keyword evidence="30" id="KW-1185">Reference proteome</keyword>
<dbReference type="OrthoDB" id="1668230at2759"/>
<comment type="similarity">
    <text evidence="2">Belongs to the protein kinase superfamily. CAMK Ser/Thr protein kinase family.</text>
</comment>
<keyword evidence="8" id="KW-0677">Repeat</keyword>
<evidence type="ECO:0000256" key="10">
    <source>
        <dbReference type="ARBA" id="ARBA00022777"/>
    </source>
</evidence>
<keyword evidence="11 22" id="KW-0067">ATP-binding</keyword>
<keyword evidence="15" id="KW-1015">Disulfide bond</keyword>
<dbReference type="InterPro" id="IPR036116">
    <property type="entry name" value="FN3_sf"/>
</dbReference>
<dbReference type="InterPro" id="IPR001245">
    <property type="entry name" value="Ser-Thr/Tyr_kinase_cat_dom"/>
</dbReference>
<dbReference type="Pfam" id="PF13895">
    <property type="entry name" value="Ig_2"/>
    <property type="match status" value="1"/>
</dbReference>
<dbReference type="InterPro" id="IPR008266">
    <property type="entry name" value="Tyr_kinase_AS"/>
</dbReference>